<dbReference type="Proteomes" id="UP000063308">
    <property type="component" value="Chromosome"/>
</dbReference>
<organism evidence="3 4">
    <name type="scientific">Bradyrhizobium diazoefficiens</name>
    <dbReference type="NCBI Taxonomy" id="1355477"/>
    <lineage>
        <taxon>Bacteria</taxon>
        <taxon>Pseudomonadati</taxon>
        <taxon>Pseudomonadota</taxon>
        <taxon>Alphaproteobacteria</taxon>
        <taxon>Hyphomicrobiales</taxon>
        <taxon>Nitrobacteraceae</taxon>
        <taxon>Bradyrhizobium</taxon>
    </lineage>
</organism>
<accession>A0A0E4BM00</accession>
<feature type="signal peptide" evidence="2">
    <location>
        <begin position="1"/>
        <end position="33"/>
    </location>
</feature>
<dbReference type="InterPro" id="IPR018389">
    <property type="entry name" value="DctP_fam"/>
</dbReference>
<dbReference type="InterPro" id="IPR038404">
    <property type="entry name" value="TRAP_DctP_sf"/>
</dbReference>
<evidence type="ECO:0000313" key="4">
    <source>
        <dbReference type="Proteomes" id="UP000063308"/>
    </source>
</evidence>
<dbReference type="PANTHER" id="PTHR33376">
    <property type="match status" value="1"/>
</dbReference>
<gene>
    <name evidence="3" type="ORF">NK6_1685</name>
</gene>
<dbReference type="Gene3D" id="3.40.190.170">
    <property type="entry name" value="Bacterial extracellular solute-binding protein, family 7"/>
    <property type="match status" value="1"/>
</dbReference>
<name>A0A0E4BM00_9BRAD</name>
<dbReference type="Pfam" id="PF03480">
    <property type="entry name" value="DctP"/>
    <property type="match status" value="1"/>
</dbReference>
<dbReference type="NCBIfam" id="NF037995">
    <property type="entry name" value="TRAP_S1"/>
    <property type="match status" value="1"/>
</dbReference>
<dbReference type="PANTHER" id="PTHR33376:SF15">
    <property type="entry name" value="BLL6794 PROTEIN"/>
    <property type="match status" value="1"/>
</dbReference>
<feature type="chain" id="PRO_5002418859" description="C4-dicarboxylate ABC transporter" evidence="2">
    <location>
        <begin position="34"/>
        <end position="350"/>
    </location>
</feature>
<evidence type="ECO:0000256" key="1">
    <source>
        <dbReference type="ARBA" id="ARBA00022729"/>
    </source>
</evidence>
<sequence>MGRVRENEMKKNKVWAAAVFALALPVSTFQAQALELKVADSFPAGHYLVRVLLKPWMDDVTKRTNGAVTFTYYPNQQIGKAADMLRLTQSGVVDIGYIGPSYVSDKMPLSEVAQLPGAFETSCQGTLAYWKTAREGVLAKQEYAPNKIKLLFEVVLPPYQVWTAKTKVDTTKDMQGLKLRTTGGAQDLTLRALGAVPVRMAAPDAYESLSRGTMDGLLFPMESVVAYGLDKLVKHATEGVSFGSFIVAYSINQSVWDKLPDDVKKAMNEASEAIEPTACAQVDKETETTRKHLQDQGVSFEPLPEATRAEMKDKLKGVGKEWASGLDSRGKQASAALKEFEDLLASGGAK</sequence>
<dbReference type="EMBL" id="AP014685">
    <property type="protein sequence ID" value="BAR54869.1"/>
    <property type="molecule type" value="Genomic_DNA"/>
</dbReference>
<evidence type="ECO:0008006" key="5">
    <source>
        <dbReference type="Google" id="ProtNLM"/>
    </source>
</evidence>
<evidence type="ECO:0000313" key="3">
    <source>
        <dbReference type="EMBL" id="BAR54869.1"/>
    </source>
</evidence>
<reference evidence="3 4" key="1">
    <citation type="submission" date="2014-11" db="EMBL/GenBank/DDBJ databases">
        <title>Symbiosis island explosion on the genome of extra-slow-growing strains of soybean bradyrhizobia with massive insertion sequences.</title>
        <authorList>
            <person name="Iida T."/>
            <person name="Minamisawa K."/>
        </authorList>
    </citation>
    <scope>NUCLEOTIDE SEQUENCE [LARGE SCALE GENOMIC DNA]</scope>
    <source>
        <strain evidence="3 4">NK6</strain>
    </source>
</reference>
<proteinExistence type="predicted"/>
<dbReference type="GO" id="GO:0055085">
    <property type="term" value="P:transmembrane transport"/>
    <property type="evidence" value="ECO:0007669"/>
    <property type="project" value="InterPro"/>
</dbReference>
<dbReference type="CDD" id="cd13601">
    <property type="entry name" value="PBP2_TRAP_DctP1_3_4_like"/>
    <property type="match status" value="1"/>
</dbReference>
<protein>
    <recommendedName>
        <fullName evidence="5">C4-dicarboxylate ABC transporter</fullName>
    </recommendedName>
</protein>
<evidence type="ECO:0000256" key="2">
    <source>
        <dbReference type="SAM" id="SignalP"/>
    </source>
</evidence>
<keyword evidence="1 2" id="KW-0732">Signal</keyword>
<dbReference type="AlphaFoldDB" id="A0A0E4BM00"/>